<organism evidence="6 7">
    <name type="scientific">Sorangium cellulosum</name>
    <name type="common">Polyangium cellulosum</name>
    <dbReference type="NCBI Taxonomy" id="56"/>
    <lineage>
        <taxon>Bacteria</taxon>
        <taxon>Pseudomonadati</taxon>
        <taxon>Myxococcota</taxon>
        <taxon>Polyangia</taxon>
        <taxon>Polyangiales</taxon>
        <taxon>Polyangiaceae</taxon>
        <taxon>Sorangium</taxon>
    </lineage>
</organism>
<name>A0A2L0EW58_SORCE</name>
<dbReference type="EMBL" id="CP012673">
    <property type="protein sequence ID" value="AUX43540.1"/>
    <property type="molecule type" value="Genomic_DNA"/>
</dbReference>
<evidence type="ECO:0000256" key="3">
    <source>
        <dbReference type="ARBA" id="ARBA00022801"/>
    </source>
</evidence>
<evidence type="ECO:0000259" key="5">
    <source>
        <dbReference type="Pfam" id="PF00884"/>
    </source>
</evidence>
<evidence type="ECO:0000256" key="2">
    <source>
        <dbReference type="ARBA" id="ARBA00022723"/>
    </source>
</evidence>
<evidence type="ECO:0000256" key="1">
    <source>
        <dbReference type="ARBA" id="ARBA00008779"/>
    </source>
</evidence>
<dbReference type="PROSITE" id="PS00523">
    <property type="entry name" value="SULFATASE_1"/>
    <property type="match status" value="1"/>
</dbReference>
<keyword evidence="2" id="KW-0479">Metal-binding</keyword>
<dbReference type="AlphaFoldDB" id="A0A2L0EW58"/>
<dbReference type="InterPro" id="IPR024607">
    <property type="entry name" value="Sulfatase_CS"/>
</dbReference>
<reference evidence="6 7" key="1">
    <citation type="submission" date="2015-09" db="EMBL/GenBank/DDBJ databases">
        <title>Sorangium comparison.</title>
        <authorList>
            <person name="Zaburannyi N."/>
            <person name="Bunk B."/>
            <person name="Overmann J."/>
            <person name="Mueller R."/>
        </authorList>
    </citation>
    <scope>NUCLEOTIDE SEQUENCE [LARGE SCALE GENOMIC DNA]</scope>
    <source>
        <strain evidence="6 7">So ce26</strain>
    </source>
</reference>
<dbReference type="Proteomes" id="UP000238348">
    <property type="component" value="Chromosome"/>
</dbReference>
<dbReference type="Pfam" id="PF00884">
    <property type="entry name" value="Sulfatase"/>
    <property type="match status" value="1"/>
</dbReference>
<dbReference type="RefSeq" id="WP_104982209.1">
    <property type="nucleotide sequence ID" value="NZ_CP012673.1"/>
</dbReference>
<dbReference type="InterPro" id="IPR017850">
    <property type="entry name" value="Alkaline_phosphatase_core_sf"/>
</dbReference>
<keyword evidence="4" id="KW-0106">Calcium</keyword>
<comment type="similarity">
    <text evidence="1">Belongs to the sulfatase family.</text>
</comment>
<dbReference type="GO" id="GO:0004065">
    <property type="term" value="F:arylsulfatase activity"/>
    <property type="evidence" value="ECO:0007669"/>
    <property type="project" value="TreeGrafter"/>
</dbReference>
<accession>A0A2L0EW58</accession>
<dbReference type="SUPFAM" id="SSF53649">
    <property type="entry name" value="Alkaline phosphatase-like"/>
    <property type="match status" value="1"/>
</dbReference>
<gene>
    <name evidence="6" type="ORF">SOCE26_049900</name>
</gene>
<dbReference type="PANTHER" id="PTHR42693">
    <property type="entry name" value="ARYLSULFATASE FAMILY MEMBER"/>
    <property type="match status" value="1"/>
</dbReference>
<evidence type="ECO:0000313" key="6">
    <source>
        <dbReference type="EMBL" id="AUX43540.1"/>
    </source>
</evidence>
<protein>
    <recommendedName>
        <fullName evidence="5">Sulfatase N-terminal domain-containing protein</fullName>
    </recommendedName>
</protein>
<evidence type="ECO:0000313" key="7">
    <source>
        <dbReference type="Proteomes" id="UP000238348"/>
    </source>
</evidence>
<sequence>MSTPNILIIVADDLGVDALRINNGQVIAKIGKTDYQYAAQAPSPLPTLGKLLQSGIHFTRAWAQPVCSPTRASLFTGLNPWKTNVGYPEPSGYPLRAKTTDTNSPMPMLAQVLKSQKPSYRCAMFGKWDLGSPNKPTDTKVAGQTPTDWGWDHFEGIYGGGVRPVAKNCYDVDLSNNPSLQSPSRFSLQSLTGCTSQNEKAKRDALIPQLRAYLESVCEPRFADAQPDVSYYAWEKNIDDLAAKTREVDSAPFKRKDLYATADQITSAGAWIKAQTQPWLVALTITMPHDPYHVPPKGTYHITLPDNPTPQQMFIAMIESMDYYLGQLLNDPALKTQLANTVIFFVGDNGTQDADPATTVDLDGVPRDDKGWWHIGGMHVPMIVADGGKLTGGAPCYLDSSVIATNSDGLAHIMDIYRTTLDIAGASAGPATDSSSMKPYLKKTAGPVRSYLFSQQFPVKTQGNVPKHASVSDGTYKLSCYRRPVNDPTNGTTPDYHDDGTADIYRWELCKLVDDPKDPGVQIDHLLSMDDSSYAGKIRELYQVMARERLDGGVPAELVSANYPARPPLVFPPMPATPHSANPPSLNQLTADASFNYKYGIQQPFNIPIRGAPKDADLTRWSLLFDGQTYRFCCFQGTTTDALYAFAYDGTSLVYGHLGMTTMRLAGFPADTDTSYFGMLSDGESYHLCMRRLGREPVLYRATLDLRTGTWSYGQSSIPATIPVTGFPADADWGRWAVLFDGQQYGVAALQIGSNTTVYQGIYQAAQGCYTYLSRGTIVGAPANSDLRSMALINDGQYNLYFQTL</sequence>
<dbReference type="GO" id="GO:0046872">
    <property type="term" value="F:metal ion binding"/>
    <property type="evidence" value="ECO:0007669"/>
    <property type="project" value="UniProtKB-KW"/>
</dbReference>
<dbReference type="InterPro" id="IPR000917">
    <property type="entry name" value="Sulfatase_N"/>
</dbReference>
<proteinExistence type="inferred from homology"/>
<dbReference type="OrthoDB" id="9766107at2"/>
<dbReference type="InterPro" id="IPR050738">
    <property type="entry name" value="Sulfatase"/>
</dbReference>
<dbReference type="PANTHER" id="PTHR42693:SF33">
    <property type="entry name" value="ARYLSULFATASE"/>
    <property type="match status" value="1"/>
</dbReference>
<dbReference type="Gene3D" id="3.40.720.10">
    <property type="entry name" value="Alkaline Phosphatase, subunit A"/>
    <property type="match status" value="1"/>
</dbReference>
<keyword evidence="3" id="KW-0378">Hydrolase</keyword>
<evidence type="ECO:0000256" key="4">
    <source>
        <dbReference type="ARBA" id="ARBA00022837"/>
    </source>
</evidence>
<feature type="domain" description="Sulfatase N-terminal" evidence="5">
    <location>
        <begin position="4"/>
        <end position="426"/>
    </location>
</feature>